<dbReference type="Proteomes" id="UP001065613">
    <property type="component" value="Chromosome"/>
</dbReference>
<evidence type="ECO:0000313" key="1">
    <source>
        <dbReference type="EMBL" id="UXE58655.1"/>
    </source>
</evidence>
<sequence>MTGQIVEANDFKLGNKDTQIYYLVENIVGKPQLIYKTPQLDRQFYGEDIRVLETEIGKLVTVTVERPPIPDIGGKVVTLTLLLPVINLSASLEISIQTEAVLTTKLQQGFINNPPEGQLQTYEILSLAGTANLVNT</sequence>
<gene>
    <name evidence="1" type="ORF">KA717_21750</name>
</gene>
<accession>A0A977KUB9</accession>
<dbReference type="KEGG" id="wna:KA717_21750"/>
<proteinExistence type="predicted"/>
<reference evidence="1" key="1">
    <citation type="submission" date="2021-04" db="EMBL/GenBank/DDBJ databases">
        <title>Genome sequence of Woronichinia naegeliana from Washington state freshwater lake bloom.</title>
        <authorList>
            <person name="Dreher T.W."/>
        </authorList>
    </citation>
    <scope>NUCLEOTIDE SEQUENCE</scope>
    <source>
        <strain evidence="1">WA131</strain>
    </source>
</reference>
<name>A0A977KUB9_9CYAN</name>
<dbReference type="EMBL" id="CP073041">
    <property type="protein sequence ID" value="UXE58655.1"/>
    <property type="molecule type" value="Genomic_DNA"/>
</dbReference>
<protein>
    <submittedName>
        <fullName evidence="1">Uncharacterized protein</fullName>
    </submittedName>
</protein>
<organism evidence="1">
    <name type="scientific">Woronichinia naegeliana WA131</name>
    <dbReference type="NCBI Taxonomy" id="2824559"/>
    <lineage>
        <taxon>Bacteria</taxon>
        <taxon>Bacillati</taxon>
        <taxon>Cyanobacteriota</taxon>
        <taxon>Cyanophyceae</taxon>
        <taxon>Synechococcales</taxon>
        <taxon>Coelosphaeriaceae</taxon>
        <taxon>Woronichinia</taxon>
    </lineage>
</organism>
<dbReference type="AlphaFoldDB" id="A0A977KUB9"/>